<evidence type="ECO:0000313" key="3">
    <source>
        <dbReference type="EMBL" id="GBO41628.1"/>
    </source>
</evidence>
<feature type="transmembrane region" description="Helical" evidence="1">
    <location>
        <begin position="144"/>
        <end position="162"/>
    </location>
</feature>
<organism evidence="2 4">
    <name type="scientific">Araneus ventricosus</name>
    <name type="common">Orbweaver spider</name>
    <name type="synonym">Epeira ventricosa</name>
    <dbReference type="NCBI Taxonomy" id="182803"/>
    <lineage>
        <taxon>Eukaryota</taxon>
        <taxon>Metazoa</taxon>
        <taxon>Ecdysozoa</taxon>
        <taxon>Arthropoda</taxon>
        <taxon>Chelicerata</taxon>
        <taxon>Arachnida</taxon>
        <taxon>Araneae</taxon>
        <taxon>Araneomorphae</taxon>
        <taxon>Entelegynae</taxon>
        <taxon>Araneoidea</taxon>
        <taxon>Araneidae</taxon>
        <taxon>Araneus</taxon>
    </lineage>
</organism>
<gene>
    <name evidence="2" type="ORF">AVEN_120439_1</name>
    <name evidence="3" type="ORF">AVEN_158269_1</name>
</gene>
<name>A0A4Y2X0B8_ARAVE</name>
<dbReference type="AlphaFoldDB" id="A0A4Y2X0B8"/>
<evidence type="ECO:0000256" key="1">
    <source>
        <dbReference type="SAM" id="Phobius"/>
    </source>
</evidence>
<evidence type="ECO:0008006" key="5">
    <source>
        <dbReference type="Google" id="ProtNLM"/>
    </source>
</evidence>
<sequence>MDKDNYLFYRRNPPNRYASFNDQQRKIHSKERRFIARAFYLVALILPANFRQKPSRDLFRKTFESSATLCLIFYIVADFRNLFISVWILPIGLSFSQLFTTIFTITLRLTLLFKRRSVFTLMMRLQDVHSRTQSKKCLNQRPQLLAGACICYILPGVLQWYSMLLCVPGAEDEMRFYLEDIFFGWRTENKWANCAIVNLFDHFIANQEYVQSGLIIVLCWYLFGLMKRIVLSFVDISRDEYDLESLFALYLKFSKTIYQCISLSEQALSLLLLLLYGFMIFSIFNVTTFLMSIKLSRLPMSIVINEVTVFLVMITGFYLLSFQAIAIHDAAVRVKNSVCDTVSKSNSLDCDIKCLILTMATEFPSKVVVTGWGLFPLKRSFLSRTTSGIFTYAILLAQIGKEASK</sequence>
<dbReference type="OrthoDB" id="6422555at2759"/>
<feature type="transmembrane region" description="Helical" evidence="1">
    <location>
        <begin position="303"/>
        <end position="327"/>
    </location>
</feature>
<dbReference type="Proteomes" id="UP000499080">
    <property type="component" value="Unassembled WGS sequence"/>
</dbReference>
<keyword evidence="1" id="KW-1133">Transmembrane helix</keyword>
<evidence type="ECO:0000313" key="2">
    <source>
        <dbReference type="EMBL" id="GBO41627.1"/>
    </source>
</evidence>
<accession>A0A4Y2X0B8</accession>
<proteinExistence type="predicted"/>
<feature type="transmembrane region" description="Helical" evidence="1">
    <location>
        <begin position="34"/>
        <end position="50"/>
    </location>
</feature>
<evidence type="ECO:0000313" key="4">
    <source>
        <dbReference type="Proteomes" id="UP000499080"/>
    </source>
</evidence>
<keyword evidence="1" id="KW-0472">Membrane</keyword>
<feature type="transmembrane region" description="Helical" evidence="1">
    <location>
        <begin position="270"/>
        <end position="291"/>
    </location>
</feature>
<feature type="transmembrane region" description="Helical" evidence="1">
    <location>
        <begin position="209"/>
        <end position="226"/>
    </location>
</feature>
<dbReference type="EMBL" id="BGPR01067382">
    <property type="protein sequence ID" value="GBO41628.1"/>
    <property type="molecule type" value="Genomic_DNA"/>
</dbReference>
<dbReference type="EMBL" id="BGPR01067380">
    <property type="protein sequence ID" value="GBO41627.1"/>
    <property type="molecule type" value="Genomic_DNA"/>
</dbReference>
<reference evidence="2 4" key="1">
    <citation type="journal article" date="2019" name="Sci. Rep.">
        <title>Orb-weaving spider Araneus ventricosus genome elucidates the spidroin gene catalogue.</title>
        <authorList>
            <person name="Kono N."/>
            <person name="Nakamura H."/>
            <person name="Ohtoshi R."/>
            <person name="Moran D.A.P."/>
            <person name="Shinohara A."/>
            <person name="Yoshida Y."/>
            <person name="Fujiwara M."/>
            <person name="Mori M."/>
            <person name="Tomita M."/>
            <person name="Arakawa K."/>
        </authorList>
    </citation>
    <scope>NUCLEOTIDE SEQUENCE [LARGE SCALE GENOMIC DNA]</scope>
</reference>
<keyword evidence="1" id="KW-0812">Transmembrane</keyword>
<protein>
    <recommendedName>
        <fullName evidence="5">Odorant receptor</fullName>
    </recommendedName>
</protein>
<keyword evidence="4" id="KW-1185">Reference proteome</keyword>
<comment type="caution">
    <text evidence="2">The sequence shown here is derived from an EMBL/GenBank/DDBJ whole genome shotgun (WGS) entry which is preliminary data.</text>
</comment>